<dbReference type="PANTHER" id="PTHR11177:SF390">
    <property type="entry name" value="CHITINASE 11"/>
    <property type="match status" value="1"/>
</dbReference>
<dbReference type="PANTHER" id="PTHR11177">
    <property type="entry name" value="CHITINASE"/>
    <property type="match status" value="1"/>
</dbReference>
<feature type="chain" id="PRO_5035936885" evidence="5">
    <location>
        <begin position="20"/>
        <end position="205"/>
    </location>
</feature>
<accession>A0A8T0EE32</accession>
<dbReference type="InterPro" id="IPR011583">
    <property type="entry name" value="Chitinase_II/V-like_cat"/>
</dbReference>
<evidence type="ECO:0000256" key="4">
    <source>
        <dbReference type="RuleBase" id="RU004453"/>
    </source>
</evidence>
<organism evidence="7 8">
    <name type="scientific">Argiope bruennichi</name>
    <name type="common">Wasp spider</name>
    <name type="synonym">Aranea bruennichi</name>
    <dbReference type="NCBI Taxonomy" id="94029"/>
    <lineage>
        <taxon>Eukaryota</taxon>
        <taxon>Metazoa</taxon>
        <taxon>Ecdysozoa</taxon>
        <taxon>Arthropoda</taxon>
        <taxon>Chelicerata</taxon>
        <taxon>Arachnida</taxon>
        <taxon>Araneae</taxon>
        <taxon>Araneomorphae</taxon>
        <taxon>Entelegynae</taxon>
        <taxon>Araneoidea</taxon>
        <taxon>Araneidae</taxon>
        <taxon>Argiope</taxon>
    </lineage>
</organism>
<protein>
    <submittedName>
        <fullName evidence="7">Chitotriosidase-1 like protein</fullName>
    </submittedName>
</protein>
<dbReference type="GO" id="GO:0005975">
    <property type="term" value="P:carbohydrate metabolic process"/>
    <property type="evidence" value="ECO:0007669"/>
    <property type="project" value="InterPro"/>
</dbReference>
<dbReference type="InterPro" id="IPR001223">
    <property type="entry name" value="Glyco_hydro18_cat"/>
</dbReference>
<comment type="similarity">
    <text evidence="4">Belongs to the glycosyl hydrolase 18 family.</text>
</comment>
<dbReference type="PROSITE" id="PS01095">
    <property type="entry name" value="GH18_1"/>
    <property type="match status" value="1"/>
</dbReference>
<evidence type="ECO:0000256" key="1">
    <source>
        <dbReference type="ARBA" id="ARBA00022801"/>
    </source>
</evidence>
<keyword evidence="8" id="KW-1185">Reference proteome</keyword>
<dbReference type="InterPro" id="IPR017853">
    <property type="entry name" value="GH"/>
</dbReference>
<reference evidence="7" key="1">
    <citation type="journal article" date="2020" name="bioRxiv">
        <title>Chromosome-level reference genome of the European wasp spider Argiope bruennichi: a resource for studies on range expansion and evolutionary adaptation.</title>
        <authorList>
            <person name="Sheffer M.M."/>
            <person name="Hoppe A."/>
            <person name="Krehenwinkel H."/>
            <person name="Uhl G."/>
            <person name="Kuss A.W."/>
            <person name="Jensen L."/>
            <person name="Jensen C."/>
            <person name="Gillespie R.G."/>
            <person name="Hoff K.J."/>
            <person name="Prost S."/>
        </authorList>
    </citation>
    <scope>NUCLEOTIDE SEQUENCE</scope>
</reference>
<dbReference type="EMBL" id="JABXBU010002228">
    <property type="protein sequence ID" value="KAF8770977.1"/>
    <property type="molecule type" value="Genomic_DNA"/>
</dbReference>
<dbReference type="SMART" id="SM00636">
    <property type="entry name" value="Glyco_18"/>
    <property type="match status" value="1"/>
</dbReference>
<dbReference type="SUPFAM" id="SSF51445">
    <property type="entry name" value="(Trans)glycosidases"/>
    <property type="match status" value="1"/>
</dbReference>
<evidence type="ECO:0000313" key="7">
    <source>
        <dbReference type="EMBL" id="KAF8770977.1"/>
    </source>
</evidence>
<dbReference type="GO" id="GO:0008061">
    <property type="term" value="F:chitin binding"/>
    <property type="evidence" value="ECO:0007669"/>
    <property type="project" value="InterPro"/>
</dbReference>
<dbReference type="Pfam" id="PF00704">
    <property type="entry name" value="Glyco_hydro_18"/>
    <property type="match status" value="1"/>
</dbReference>
<dbReference type="PROSITE" id="PS51910">
    <property type="entry name" value="GH18_2"/>
    <property type="match status" value="1"/>
</dbReference>
<dbReference type="AlphaFoldDB" id="A0A8T0EE32"/>
<evidence type="ECO:0000256" key="2">
    <source>
        <dbReference type="ARBA" id="ARBA00023295"/>
    </source>
</evidence>
<dbReference type="GO" id="GO:0006032">
    <property type="term" value="P:chitin catabolic process"/>
    <property type="evidence" value="ECO:0007669"/>
    <property type="project" value="TreeGrafter"/>
</dbReference>
<keyword evidence="5" id="KW-0732">Signal</keyword>
<comment type="caution">
    <text evidence="7">The sequence shown here is derived from an EMBL/GenBank/DDBJ whole genome shotgun (WGS) entry which is preliminary data.</text>
</comment>
<dbReference type="GO" id="GO:0005576">
    <property type="term" value="C:extracellular region"/>
    <property type="evidence" value="ECO:0007669"/>
    <property type="project" value="TreeGrafter"/>
</dbReference>
<sequence>MNAFIKLLILLCSTISIFCSTQPKEKPDLLRVCYYTVDNPAPILLNTTLCTHIIAGFSVVTNGVLDLGNDYKKKLYFQTTDLKKNNPELKVLLTVGGGGSNGGFSEALNSTSNRTKFIISTLATLGKYNFDGFDIDWEFPVWNDGIKEDKSNFISFLKEFRALSTFYAHLVGKPPPLLTVAVAAVQNIITSSYDIPGMAKYETIA</sequence>
<dbReference type="GO" id="GO:0004568">
    <property type="term" value="F:chitinase activity"/>
    <property type="evidence" value="ECO:0007669"/>
    <property type="project" value="TreeGrafter"/>
</dbReference>
<name>A0A8T0EE32_ARGBR</name>
<feature type="domain" description="GH18" evidence="6">
    <location>
        <begin position="29"/>
        <end position="205"/>
    </location>
</feature>
<evidence type="ECO:0000256" key="3">
    <source>
        <dbReference type="RuleBase" id="RU000489"/>
    </source>
</evidence>
<evidence type="ECO:0000313" key="8">
    <source>
        <dbReference type="Proteomes" id="UP000807504"/>
    </source>
</evidence>
<dbReference type="Proteomes" id="UP000807504">
    <property type="component" value="Unassembled WGS sequence"/>
</dbReference>
<reference evidence="7" key="2">
    <citation type="submission" date="2020-06" db="EMBL/GenBank/DDBJ databases">
        <authorList>
            <person name="Sheffer M."/>
        </authorList>
    </citation>
    <scope>NUCLEOTIDE SEQUENCE</scope>
</reference>
<dbReference type="InterPro" id="IPR001579">
    <property type="entry name" value="Glyco_hydro_18_chit_AS"/>
</dbReference>
<dbReference type="Gene3D" id="3.20.20.80">
    <property type="entry name" value="Glycosidases"/>
    <property type="match status" value="1"/>
</dbReference>
<gene>
    <name evidence="7" type="ORF">HNY73_018442</name>
</gene>
<feature type="signal peptide" evidence="5">
    <location>
        <begin position="1"/>
        <end position="19"/>
    </location>
</feature>
<keyword evidence="1 3" id="KW-0378">Hydrolase</keyword>
<keyword evidence="2 3" id="KW-0326">Glycosidase</keyword>
<dbReference type="InterPro" id="IPR050314">
    <property type="entry name" value="Glycosyl_Hydrlase_18"/>
</dbReference>
<proteinExistence type="inferred from homology"/>
<evidence type="ECO:0000256" key="5">
    <source>
        <dbReference type="SAM" id="SignalP"/>
    </source>
</evidence>
<evidence type="ECO:0000259" key="6">
    <source>
        <dbReference type="PROSITE" id="PS51910"/>
    </source>
</evidence>